<dbReference type="AlphaFoldDB" id="A0A448WLX3"/>
<keyword evidence="2" id="KW-1185">Reference proteome</keyword>
<dbReference type="EMBL" id="CAAALY010023159">
    <property type="protein sequence ID" value="VEL15023.1"/>
    <property type="molecule type" value="Genomic_DNA"/>
</dbReference>
<proteinExistence type="predicted"/>
<reference evidence="1" key="1">
    <citation type="submission" date="2018-11" db="EMBL/GenBank/DDBJ databases">
        <authorList>
            <consortium name="Pathogen Informatics"/>
        </authorList>
    </citation>
    <scope>NUCLEOTIDE SEQUENCE</scope>
</reference>
<accession>A0A448WLX3</accession>
<organism evidence="1 2">
    <name type="scientific">Protopolystoma xenopodis</name>
    <dbReference type="NCBI Taxonomy" id="117903"/>
    <lineage>
        <taxon>Eukaryota</taxon>
        <taxon>Metazoa</taxon>
        <taxon>Spiralia</taxon>
        <taxon>Lophotrochozoa</taxon>
        <taxon>Platyhelminthes</taxon>
        <taxon>Monogenea</taxon>
        <taxon>Polyopisthocotylea</taxon>
        <taxon>Polystomatidea</taxon>
        <taxon>Polystomatidae</taxon>
        <taxon>Protopolystoma</taxon>
    </lineage>
</organism>
<sequence length="115" mass="13083">MYIQLLIFSCPDCFLLSRAIMFQPPCLHLGQHCSRDKGSRCACSLHRIDTSLCVVPELRSVCAICLCFYYYPAPGFDNSEFMRLLQNLVMLPSLALLYVLDTFAPVSRPNTSFYT</sequence>
<gene>
    <name evidence="1" type="ORF">PXEA_LOCUS8463</name>
</gene>
<dbReference type="Proteomes" id="UP000784294">
    <property type="component" value="Unassembled WGS sequence"/>
</dbReference>
<comment type="caution">
    <text evidence="1">The sequence shown here is derived from an EMBL/GenBank/DDBJ whole genome shotgun (WGS) entry which is preliminary data.</text>
</comment>
<protein>
    <submittedName>
        <fullName evidence="1">Uncharacterized protein</fullName>
    </submittedName>
</protein>
<evidence type="ECO:0000313" key="2">
    <source>
        <dbReference type="Proteomes" id="UP000784294"/>
    </source>
</evidence>
<name>A0A448WLX3_9PLAT</name>
<evidence type="ECO:0000313" key="1">
    <source>
        <dbReference type="EMBL" id="VEL15023.1"/>
    </source>
</evidence>